<sequence>MTQLPEQDLPPGRHRLLKEHLMTEIAHTGEAPARPGSRWLRPALSVAAVATVAAVTFTVLPSSGDAAPRTTTVAAVLEDAALVAGRSTGYDKIRDDQFTYVESKTSSVKIGRDGKRVVTPLHRREVWVSVDGGREGVIRDGTASREVSYPTYRPEVFPGQLYAGYDYLASLPTDPDAMYDRFREKVSLTVLMVDGASPVVLERDYALFRAVGELMRDGIVPPAQEAALYRAAARVSGVTVDEDAEDVLGRHGVAVAREDAKLPFRVEWIFDRKTHQMLGQRTTVTRDYGKYRKGTVLDDAAIVRRAVVDKVGQRP</sequence>
<dbReference type="RefSeq" id="WP_307164770.1">
    <property type="nucleotide sequence ID" value="NZ_JAUSWV010000002.1"/>
</dbReference>
<dbReference type="NCBIfam" id="NF038083">
    <property type="entry name" value="CU044_5270_fam"/>
    <property type="match status" value="1"/>
</dbReference>
<gene>
    <name evidence="1" type="ORF">QF030_004873</name>
</gene>
<comment type="caution">
    <text evidence="1">The sequence shown here is derived from an EMBL/GenBank/DDBJ whole genome shotgun (WGS) entry which is preliminary data.</text>
</comment>
<evidence type="ECO:0000313" key="1">
    <source>
        <dbReference type="EMBL" id="MDQ0582695.1"/>
    </source>
</evidence>
<accession>A0ABU0NU51</accession>
<organism evidence="1 2">
    <name type="scientific">Streptomyces rishiriensis</name>
    <dbReference type="NCBI Taxonomy" id="68264"/>
    <lineage>
        <taxon>Bacteria</taxon>
        <taxon>Bacillati</taxon>
        <taxon>Actinomycetota</taxon>
        <taxon>Actinomycetes</taxon>
        <taxon>Kitasatosporales</taxon>
        <taxon>Streptomycetaceae</taxon>
        <taxon>Streptomyces</taxon>
    </lineage>
</organism>
<name>A0ABU0NU51_STRRH</name>
<dbReference type="Proteomes" id="UP001230654">
    <property type="component" value="Unassembled WGS sequence"/>
</dbReference>
<reference evidence="1 2" key="1">
    <citation type="submission" date="2023-07" db="EMBL/GenBank/DDBJ databases">
        <title>Comparative genomics of wheat-associated soil bacteria to identify genetic determinants of phenazine resistance.</title>
        <authorList>
            <person name="Mouncey N."/>
        </authorList>
    </citation>
    <scope>NUCLEOTIDE SEQUENCE [LARGE SCALE GENOMIC DNA]</scope>
    <source>
        <strain evidence="1 2">B2I6</strain>
    </source>
</reference>
<dbReference type="InterPro" id="IPR047789">
    <property type="entry name" value="CU044_5270-like"/>
</dbReference>
<keyword evidence="2" id="KW-1185">Reference proteome</keyword>
<evidence type="ECO:0000313" key="2">
    <source>
        <dbReference type="Proteomes" id="UP001230654"/>
    </source>
</evidence>
<protein>
    <recommendedName>
        <fullName evidence="3">CU044_5270 family protein</fullName>
    </recommendedName>
</protein>
<dbReference type="EMBL" id="JAUSWV010000002">
    <property type="protein sequence ID" value="MDQ0582695.1"/>
    <property type="molecule type" value="Genomic_DNA"/>
</dbReference>
<evidence type="ECO:0008006" key="3">
    <source>
        <dbReference type="Google" id="ProtNLM"/>
    </source>
</evidence>
<proteinExistence type="predicted"/>